<dbReference type="InterPro" id="IPR029044">
    <property type="entry name" value="Nucleotide-diphossugar_trans"/>
</dbReference>
<protein>
    <submittedName>
        <fullName evidence="3">Nucleotide-diphospho-sugar transferase domain-containing protein</fullName>
    </submittedName>
</protein>
<dbReference type="InterPro" id="IPR004988">
    <property type="entry name" value="DUF273"/>
</dbReference>
<feature type="transmembrane region" description="Helical" evidence="1">
    <location>
        <begin position="7"/>
        <end position="25"/>
    </location>
</feature>
<evidence type="ECO:0000256" key="1">
    <source>
        <dbReference type="SAM" id="Phobius"/>
    </source>
</evidence>
<dbReference type="Proteomes" id="UP000035681">
    <property type="component" value="Unplaced"/>
</dbReference>
<keyword evidence="2" id="KW-1185">Reference proteome</keyword>
<accession>A0AAF5CUU5</accession>
<dbReference type="PANTHER" id="PTHR31562:SF4">
    <property type="entry name" value="DUF268 DOMAIN-CONTAINING PROTEIN-RELATED"/>
    <property type="match status" value="1"/>
</dbReference>
<sequence>MKLFYRYIYFFVFLTIILIFFYQYFDLLNNILLIKKNNFSNDNKIAIVMIFDGENFMDYEVAINTTYCYSLQYNYMFEIIDESDTSEYSVNCLQKDFMFRRHCILANFASKFDGIINYILFIDGDVGVINPLHKIEEYLPKNDEEIIFYDRIFNKEIAAGSYIMRNSFFTRNLLNSFANYEVNVSSSNDGRDNVALQVVILNLLNITMYVDEYDHCMELYKHSVGYDQNMMVASCTRWILNRLDETPYNENFYTYKGGKIRIVRKLSSKRWVRDAFLTLGKFCDNDFLHHGWKSNIINQNKYEKIFKSEFNPSDDLCRSSNFLSAWNLNLSSKVTCDKIDYDIKMYIYYADMYDIKHIYLSNITKFLDLKFE</sequence>
<keyword evidence="1" id="KW-0472">Membrane</keyword>
<name>A0AAF5CUU5_STRER</name>
<evidence type="ECO:0000313" key="3">
    <source>
        <dbReference type="WBParaSite" id="TCONS_00002060.p1"/>
    </source>
</evidence>
<keyword evidence="1" id="KW-0812">Transmembrane</keyword>
<dbReference type="Pfam" id="PF03314">
    <property type="entry name" value="DUF273"/>
    <property type="match status" value="1"/>
</dbReference>
<dbReference type="WBParaSite" id="TCONS_00002060.p1">
    <property type="protein sequence ID" value="TCONS_00002060.p1"/>
    <property type="gene ID" value="XLOC_001962"/>
</dbReference>
<dbReference type="PANTHER" id="PTHR31562">
    <property type="entry name" value="PROTEIN CBG18972"/>
    <property type="match status" value="1"/>
</dbReference>
<reference evidence="3" key="1">
    <citation type="submission" date="2024-02" db="UniProtKB">
        <authorList>
            <consortium name="WormBaseParasite"/>
        </authorList>
    </citation>
    <scope>IDENTIFICATION</scope>
</reference>
<organism evidence="2 3">
    <name type="scientific">Strongyloides stercoralis</name>
    <name type="common">Threadworm</name>
    <dbReference type="NCBI Taxonomy" id="6248"/>
    <lineage>
        <taxon>Eukaryota</taxon>
        <taxon>Metazoa</taxon>
        <taxon>Ecdysozoa</taxon>
        <taxon>Nematoda</taxon>
        <taxon>Chromadorea</taxon>
        <taxon>Rhabditida</taxon>
        <taxon>Tylenchina</taxon>
        <taxon>Panagrolaimomorpha</taxon>
        <taxon>Strongyloidoidea</taxon>
        <taxon>Strongyloididae</taxon>
        <taxon>Strongyloides</taxon>
    </lineage>
</organism>
<dbReference type="AlphaFoldDB" id="A0AAF5CUU5"/>
<evidence type="ECO:0000313" key="2">
    <source>
        <dbReference type="Proteomes" id="UP000035681"/>
    </source>
</evidence>
<keyword evidence="1" id="KW-1133">Transmembrane helix</keyword>
<dbReference type="Gene3D" id="3.90.550.10">
    <property type="entry name" value="Spore Coat Polysaccharide Biosynthesis Protein SpsA, Chain A"/>
    <property type="match status" value="1"/>
</dbReference>
<proteinExistence type="predicted"/>